<organism evidence="1 2">
    <name type="scientific">Panicum virgatum</name>
    <name type="common">Blackwell switchgrass</name>
    <dbReference type="NCBI Taxonomy" id="38727"/>
    <lineage>
        <taxon>Eukaryota</taxon>
        <taxon>Viridiplantae</taxon>
        <taxon>Streptophyta</taxon>
        <taxon>Embryophyta</taxon>
        <taxon>Tracheophyta</taxon>
        <taxon>Spermatophyta</taxon>
        <taxon>Magnoliopsida</taxon>
        <taxon>Liliopsida</taxon>
        <taxon>Poales</taxon>
        <taxon>Poaceae</taxon>
        <taxon>PACMAD clade</taxon>
        <taxon>Panicoideae</taxon>
        <taxon>Panicodae</taxon>
        <taxon>Paniceae</taxon>
        <taxon>Panicinae</taxon>
        <taxon>Panicum</taxon>
        <taxon>Panicum sect. Hiantes</taxon>
    </lineage>
</organism>
<reference evidence="1" key="1">
    <citation type="submission" date="2020-05" db="EMBL/GenBank/DDBJ databases">
        <title>WGS assembly of Panicum virgatum.</title>
        <authorList>
            <person name="Lovell J.T."/>
            <person name="Jenkins J."/>
            <person name="Shu S."/>
            <person name="Juenger T.E."/>
            <person name="Schmutz J."/>
        </authorList>
    </citation>
    <scope>NUCLEOTIDE SEQUENCE</scope>
    <source>
        <strain evidence="1">AP13</strain>
    </source>
</reference>
<evidence type="ECO:0000313" key="2">
    <source>
        <dbReference type="Proteomes" id="UP000823388"/>
    </source>
</evidence>
<accession>A0A8T0NG66</accession>
<dbReference type="AlphaFoldDB" id="A0A8T0NG66"/>
<protein>
    <submittedName>
        <fullName evidence="1">Uncharacterized protein</fullName>
    </submittedName>
</protein>
<evidence type="ECO:0000313" key="1">
    <source>
        <dbReference type="EMBL" id="KAG2547199.1"/>
    </source>
</evidence>
<sequence>MLQCQRNEVLNGKERDRKGSIDTCSILPQKHHVYCSISLVVCSADTESLISSGTYSNLHAQKLFNVLFKLSLNYDDLIGRNADMHILLSFCDPLCIGLMDLMV</sequence>
<proteinExistence type="predicted"/>
<name>A0A8T0NG66_PANVG</name>
<dbReference type="Proteomes" id="UP000823388">
    <property type="component" value="Chromosome 9K"/>
</dbReference>
<comment type="caution">
    <text evidence="1">The sequence shown here is derived from an EMBL/GenBank/DDBJ whole genome shotgun (WGS) entry which is preliminary data.</text>
</comment>
<dbReference type="EMBL" id="CM029053">
    <property type="protein sequence ID" value="KAG2547199.1"/>
    <property type="molecule type" value="Genomic_DNA"/>
</dbReference>
<keyword evidence="2" id="KW-1185">Reference proteome</keyword>
<gene>
    <name evidence="1" type="ORF">PVAP13_9KG071300</name>
</gene>